<feature type="domain" description="Mannosyl-glycoprotein endo-beta-N-acetylglucosamidase-like" evidence="4">
    <location>
        <begin position="308"/>
        <end position="461"/>
    </location>
</feature>
<feature type="compositionally biased region" description="Low complexity" evidence="2">
    <location>
        <begin position="543"/>
        <end position="565"/>
    </location>
</feature>
<dbReference type="InterPro" id="IPR051056">
    <property type="entry name" value="Glycosyl_Hydrolase_73"/>
</dbReference>
<reference evidence="6" key="1">
    <citation type="journal article" date="2019" name="Int. J. Syst. Evol. Microbiol.">
        <title>The Global Catalogue of Microorganisms (GCM) 10K type strain sequencing project: providing services to taxonomists for standard genome sequencing and annotation.</title>
        <authorList>
            <consortium name="The Broad Institute Genomics Platform"/>
            <consortium name="The Broad Institute Genome Sequencing Center for Infectious Disease"/>
            <person name="Wu L."/>
            <person name="Ma J."/>
        </authorList>
    </citation>
    <scope>NUCLEOTIDE SEQUENCE [LARGE SCALE GENOMIC DNA]</scope>
    <source>
        <strain evidence="6">KCTC 3950</strain>
    </source>
</reference>
<keyword evidence="6" id="KW-1185">Reference proteome</keyword>
<dbReference type="SMART" id="SM00047">
    <property type="entry name" value="LYZ2"/>
    <property type="match status" value="1"/>
</dbReference>
<evidence type="ECO:0000259" key="4">
    <source>
        <dbReference type="SMART" id="SM00047"/>
    </source>
</evidence>
<feature type="compositionally biased region" description="Basic residues" evidence="2">
    <location>
        <begin position="532"/>
        <end position="541"/>
    </location>
</feature>
<dbReference type="Proteomes" id="UP001597541">
    <property type="component" value="Unassembled WGS sequence"/>
</dbReference>
<keyword evidence="1" id="KW-0378">Hydrolase</keyword>
<evidence type="ECO:0000256" key="2">
    <source>
        <dbReference type="SAM" id="MobiDB-lite"/>
    </source>
</evidence>
<dbReference type="RefSeq" id="WP_377605836.1">
    <property type="nucleotide sequence ID" value="NZ_JBHUME010000013.1"/>
</dbReference>
<keyword evidence="3" id="KW-1133">Transmembrane helix</keyword>
<dbReference type="SUPFAM" id="SSF51261">
    <property type="entry name" value="Duplicated hybrid motif"/>
    <property type="match status" value="1"/>
</dbReference>
<dbReference type="Pfam" id="PF01551">
    <property type="entry name" value="Peptidase_M23"/>
    <property type="match status" value="1"/>
</dbReference>
<dbReference type="Gene3D" id="2.10.70.40">
    <property type="entry name" value="peptidoglycan hydrolase"/>
    <property type="match status" value="1"/>
</dbReference>
<dbReference type="PRINTS" id="PR01002">
    <property type="entry name" value="FLGFLGJ"/>
</dbReference>
<evidence type="ECO:0000313" key="6">
    <source>
        <dbReference type="Proteomes" id="UP001597541"/>
    </source>
</evidence>
<name>A0ABW5PGZ6_9BACL</name>
<dbReference type="PANTHER" id="PTHR33308">
    <property type="entry name" value="PEPTIDOGLYCAN HYDROLASE FLGJ"/>
    <property type="match status" value="1"/>
</dbReference>
<dbReference type="InterPro" id="IPR002901">
    <property type="entry name" value="MGlyc_endo_b_GlcNAc-like_dom"/>
</dbReference>
<keyword evidence="3" id="KW-0472">Membrane</keyword>
<accession>A0ABW5PGZ6</accession>
<dbReference type="Pfam" id="PF01832">
    <property type="entry name" value="Glucosaminidase"/>
    <property type="match status" value="1"/>
</dbReference>
<evidence type="ECO:0000313" key="5">
    <source>
        <dbReference type="EMBL" id="MFD2614696.1"/>
    </source>
</evidence>
<feature type="transmembrane region" description="Helical" evidence="3">
    <location>
        <begin position="46"/>
        <end position="66"/>
    </location>
</feature>
<dbReference type="Gene3D" id="2.70.70.10">
    <property type="entry name" value="Glucose Permease (Domain IIA)"/>
    <property type="match status" value="1"/>
</dbReference>
<protein>
    <submittedName>
        <fullName evidence="5">Glucosaminidase domain-containing protein</fullName>
    </submittedName>
</protein>
<gene>
    <name evidence="5" type="ORF">ACFSUF_19980</name>
</gene>
<dbReference type="InterPro" id="IPR016047">
    <property type="entry name" value="M23ase_b-sheet_dom"/>
</dbReference>
<keyword evidence="3" id="KW-0812">Transmembrane</keyword>
<dbReference type="PANTHER" id="PTHR33308:SF9">
    <property type="entry name" value="PEPTIDOGLYCAN HYDROLASE FLGJ"/>
    <property type="match status" value="1"/>
</dbReference>
<dbReference type="EMBL" id="JBHUME010000013">
    <property type="protein sequence ID" value="MFD2614696.1"/>
    <property type="molecule type" value="Genomic_DNA"/>
</dbReference>
<sequence length="641" mass="70038">MALPNFSKLNLEQAGAALKNQLKSKLKDKLKKEIGKQIASHFVAWWWLYAIILVIFLFFYIIAAAISSGQALAAQMFATERFLPPQIYKADLEEIITDGFGERIHPVTGQKSFHSGIDIGVPVGTPVSASQDGIVKKVFYPKTSDPEAAKNGGIYVEIESSDKELAGTTRYLHLSNALVTTGQTVKKGQIIGLSGNTGRSTGPHLHYELTPEGVEATDPTNYIMFMSKLTDVATDAAFDAMDDVNFSEMNGFDYKTEPMLYISNVYMETAAPPFKDTGTIFTRDINTGSVVSSGPGSGGGIGLGPAVEVPTQLGVLKNEFFIRWAPIAMQSEKNTGVKASVTLAQMALESGWGKFDICNNVFGIKADRSWKGQVCSSNTSEQDAGGVHHIRAGFRAYESYQESFDDHAQFFHRNSRYSKMLQMQNPFEIANELQRVTYATDWQYANKLKKLMMDNNLISLDQDRGIDPSTGESWKDIPYLGPITIPAGTFGATSRSTPTSPLKVVAAENTSESVTVTFGIEQLYGNYARQVHRSRVTKPKPNKPTNTAPPGGVKPGTGTTTTPAPEETEEVLSYSNLIDPYTGKPIINLEDYKNVVNLYSGELEGPSIYSKDIPDAIAVTLESDGSDDLHASRVEIIKGQY</sequence>
<feature type="region of interest" description="Disordered" evidence="2">
    <location>
        <begin position="532"/>
        <end position="565"/>
    </location>
</feature>
<dbReference type="Gene3D" id="1.10.530.10">
    <property type="match status" value="1"/>
</dbReference>
<evidence type="ECO:0000256" key="1">
    <source>
        <dbReference type="ARBA" id="ARBA00022801"/>
    </source>
</evidence>
<evidence type="ECO:0000256" key="3">
    <source>
        <dbReference type="SAM" id="Phobius"/>
    </source>
</evidence>
<proteinExistence type="predicted"/>
<comment type="caution">
    <text evidence="5">The sequence shown here is derived from an EMBL/GenBank/DDBJ whole genome shotgun (WGS) entry which is preliminary data.</text>
</comment>
<organism evidence="5 6">
    <name type="scientific">Paenibacillus gansuensis</name>
    <dbReference type="NCBI Taxonomy" id="306542"/>
    <lineage>
        <taxon>Bacteria</taxon>
        <taxon>Bacillati</taxon>
        <taxon>Bacillota</taxon>
        <taxon>Bacilli</taxon>
        <taxon>Bacillales</taxon>
        <taxon>Paenibacillaceae</taxon>
        <taxon>Paenibacillus</taxon>
    </lineage>
</organism>
<dbReference type="InterPro" id="IPR011055">
    <property type="entry name" value="Dup_hybrid_motif"/>
</dbReference>
<dbReference type="CDD" id="cd12797">
    <property type="entry name" value="M23_peptidase"/>
    <property type="match status" value="1"/>
</dbReference>